<dbReference type="AlphaFoldDB" id="A0A1F5YIP4"/>
<accession>A0A1F5YIP4</accession>
<reference evidence="1 2" key="1">
    <citation type="journal article" date="2016" name="Nat. Commun.">
        <title>Thousands of microbial genomes shed light on interconnected biogeochemical processes in an aquifer system.</title>
        <authorList>
            <person name="Anantharaman K."/>
            <person name="Brown C.T."/>
            <person name="Hug L.A."/>
            <person name="Sharon I."/>
            <person name="Castelle C.J."/>
            <person name="Probst A.J."/>
            <person name="Thomas B.C."/>
            <person name="Singh A."/>
            <person name="Wilkins M.J."/>
            <person name="Karaoz U."/>
            <person name="Brodie E.L."/>
            <person name="Williams K.H."/>
            <person name="Hubbard S.S."/>
            <person name="Banfield J.F."/>
        </authorList>
    </citation>
    <scope>NUCLEOTIDE SEQUENCE [LARGE SCALE GENOMIC DNA]</scope>
</reference>
<gene>
    <name evidence="1" type="ORF">A2Y99_01380</name>
</gene>
<dbReference type="Proteomes" id="UP000178230">
    <property type="component" value="Unassembled WGS sequence"/>
</dbReference>
<proteinExistence type="predicted"/>
<evidence type="ECO:0000313" key="2">
    <source>
        <dbReference type="Proteomes" id="UP000178230"/>
    </source>
</evidence>
<sequence length="94" mass="10265">MPFGSGGISFESPRPTPPTELRIEHKKALCARTSSGGCDWLLQIAETDKPVQRYCRATPQEGSDLSFTPCGVPLEDRDDGLRQAASYLMSHLPS</sequence>
<name>A0A1F5YIP4_9BACT</name>
<protein>
    <submittedName>
        <fullName evidence="1">Uncharacterized protein</fullName>
    </submittedName>
</protein>
<evidence type="ECO:0000313" key="1">
    <source>
        <dbReference type="EMBL" id="OGG00068.1"/>
    </source>
</evidence>
<comment type="caution">
    <text evidence="1">The sequence shown here is derived from an EMBL/GenBank/DDBJ whole genome shotgun (WGS) entry which is preliminary data.</text>
</comment>
<dbReference type="EMBL" id="MFIY01000026">
    <property type="protein sequence ID" value="OGG00068.1"/>
    <property type="molecule type" value="Genomic_DNA"/>
</dbReference>
<organism evidence="1 2">
    <name type="scientific">Candidatus Gottesmanbacteria bacterium RBG_13_37_7</name>
    <dbReference type="NCBI Taxonomy" id="1798369"/>
    <lineage>
        <taxon>Bacteria</taxon>
        <taxon>Candidatus Gottesmaniibacteriota</taxon>
    </lineage>
</organism>